<keyword evidence="2" id="KW-1185">Reference proteome</keyword>
<name>A0A4Y2J2J7_ARAVE</name>
<comment type="caution">
    <text evidence="1">The sequence shown here is derived from an EMBL/GenBank/DDBJ whole genome shotgun (WGS) entry which is preliminary data.</text>
</comment>
<dbReference type="AlphaFoldDB" id="A0A4Y2J2J7"/>
<feature type="non-terminal residue" evidence="1">
    <location>
        <position position="44"/>
    </location>
</feature>
<gene>
    <name evidence="1" type="ORF">AVEN_19989_1</name>
</gene>
<organism evidence="1 2">
    <name type="scientific">Araneus ventricosus</name>
    <name type="common">Orbweaver spider</name>
    <name type="synonym">Epeira ventricosa</name>
    <dbReference type="NCBI Taxonomy" id="182803"/>
    <lineage>
        <taxon>Eukaryota</taxon>
        <taxon>Metazoa</taxon>
        <taxon>Ecdysozoa</taxon>
        <taxon>Arthropoda</taxon>
        <taxon>Chelicerata</taxon>
        <taxon>Arachnida</taxon>
        <taxon>Araneae</taxon>
        <taxon>Araneomorphae</taxon>
        <taxon>Entelegynae</taxon>
        <taxon>Araneoidea</taxon>
        <taxon>Araneidae</taxon>
        <taxon>Araneus</taxon>
    </lineage>
</organism>
<evidence type="ECO:0000313" key="2">
    <source>
        <dbReference type="Proteomes" id="UP000499080"/>
    </source>
</evidence>
<reference evidence="1 2" key="1">
    <citation type="journal article" date="2019" name="Sci. Rep.">
        <title>Orb-weaving spider Araneus ventricosus genome elucidates the spidroin gene catalogue.</title>
        <authorList>
            <person name="Kono N."/>
            <person name="Nakamura H."/>
            <person name="Ohtoshi R."/>
            <person name="Moran D.A.P."/>
            <person name="Shinohara A."/>
            <person name="Yoshida Y."/>
            <person name="Fujiwara M."/>
            <person name="Mori M."/>
            <person name="Tomita M."/>
            <person name="Arakawa K."/>
        </authorList>
    </citation>
    <scope>NUCLEOTIDE SEQUENCE [LARGE SCALE GENOMIC DNA]</scope>
</reference>
<sequence length="44" mass="5075">MLILLLSVRGTLLTTTSDSRKVSDRETCEVLQMKRIDREHDSQV</sequence>
<dbReference type="EMBL" id="BGPR01188156">
    <property type="protein sequence ID" value="GBM83402.1"/>
    <property type="molecule type" value="Genomic_DNA"/>
</dbReference>
<protein>
    <submittedName>
        <fullName evidence="1">Uncharacterized protein</fullName>
    </submittedName>
</protein>
<evidence type="ECO:0000313" key="1">
    <source>
        <dbReference type="EMBL" id="GBM83402.1"/>
    </source>
</evidence>
<dbReference type="Proteomes" id="UP000499080">
    <property type="component" value="Unassembled WGS sequence"/>
</dbReference>
<accession>A0A4Y2J2J7</accession>
<proteinExistence type="predicted"/>